<dbReference type="AlphaFoldDB" id="A0A2H5F2Z7"/>
<keyword evidence="1" id="KW-0472">Membrane</keyword>
<dbReference type="Proteomes" id="UP000234530">
    <property type="component" value="Chromosome"/>
</dbReference>
<proteinExistence type="predicted"/>
<evidence type="ECO:0000313" key="2">
    <source>
        <dbReference type="EMBL" id="AUH65916.1"/>
    </source>
</evidence>
<dbReference type="EMBL" id="CP025430">
    <property type="protein sequence ID" value="AUH65916.1"/>
    <property type="molecule type" value="Genomic_DNA"/>
</dbReference>
<reference evidence="2 3" key="1">
    <citation type="journal article" date="2013" name="Antonie Van Leeuwenhoek">
        <title>Paracoccus zhejiangensis sp. nov., isolated from activated sludge in wastewater-treatment system.</title>
        <authorList>
            <person name="Wu Z.G."/>
            <person name="Zhang D.F."/>
            <person name="Liu Y.L."/>
            <person name="Wang F."/>
            <person name="Jiang X."/>
            <person name="Li C."/>
            <person name="Li S.P."/>
            <person name="Hong Q."/>
            <person name="Li W.J."/>
        </authorList>
    </citation>
    <scope>NUCLEOTIDE SEQUENCE [LARGE SCALE GENOMIC DNA]</scope>
    <source>
        <strain evidence="2 3">J6</strain>
    </source>
</reference>
<dbReference type="OrthoDB" id="7860833at2"/>
<keyword evidence="1" id="KW-0812">Transmembrane</keyword>
<keyword evidence="1" id="KW-1133">Transmembrane helix</keyword>
<accession>A0A2H5F2Z7</accession>
<feature type="transmembrane region" description="Helical" evidence="1">
    <location>
        <begin position="6"/>
        <end position="27"/>
    </location>
</feature>
<name>A0A2H5F2Z7_9RHOB</name>
<evidence type="ECO:0000313" key="3">
    <source>
        <dbReference type="Proteomes" id="UP000234530"/>
    </source>
</evidence>
<dbReference type="KEGG" id="pzh:CX676_18570"/>
<protein>
    <submittedName>
        <fullName evidence="2">Uncharacterized protein</fullName>
    </submittedName>
</protein>
<feature type="transmembrane region" description="Helical" evidence="1">
    <location>
        <begin position="36"/>
        <end position="55"/>
    </location>
</feature>
<gene>
    <name evidence="2" type="ORF">CX676_18570</name>
</gene>
<dbReference type="RefSeq" id="WP_101753896.1">
    <property type="nucleotide sequence ID" value="NZ_CP025430.1"/>
</dbReference>
<keyword evidence="3" id="KW-1185">Reference proteome</keyword>
<organism evidence="2 3">
    <name type="scientific">Paracoccus zhejiangensis</name>
    <dbReference type="NCBI Taxonomy" id="1077935"/>
    <lineage>
        <taxon>Bacteria</taxon>
        <taxon>Pseudomonadati</taxon>
        <taxon>Pseudomonadota</taxon>
        <taxon>Alphaproteobacteria</taxon>
        <taxon>Rhodobacterales</taxon>
        <taxon>Paracoccaceae</taxon>
        <taxon>Paracoccus</taxon>
    </lineage>
</organism>
<evidence type="ECO:0000256" key="1">
    <source>
        <dbReference type="SAM" id="Phobius"/>
    </source>
</evidence>
<sequence length="244" mass="27898">MWIYAVIYLAQYVLPLLITAALAWLLYRLVFRRRRWGILPSLALALALSCIPALLDRMALSRDLAQYAADEIRPDRIALPPGPLLHLQESNHAGITCDWDCPFADLPFVTEMTTDDLLRFTDLQGDLLEAPIDLWRVTENPNRSQPFPYRYAFISVPTYWYATAIGVADYRKPYWPEDGKGVHMLVELPPDGILDLQSATTHYRRFNIQTDLASYFFWGISGETVQDPPVSEMFQDIATASRVE</sequence>